<dbReference type="InterPro" id="IPR012336">
    <property type="entry name" value="Thioredoxin-like_fold"/>
</dbReference>
<dbReference type="PANTHER" id="PTHR45663:SF11">
    <property type="entry name" value="GEO12009P1"/>
    <property type="match status" value="1"/>
</dbReference>
<dbReference type="Proteomes" id="UP000837932">
    <property type="component" value="Unassembled WGS sequence"/>
</dbReference>
<feature type="signal peptide" evidence="5">
    <location>
        <begin position="1"/>
        <end position="17"/>
    </location>
</feature>
<keyword evidence="1" id="KW-0813">Transport</keyword>
<dbReference type="InterPro" id="IPR011990">
    <property type="entry name" value="TPR-like_helical_dom_sf"/>
</dbReference>
<dbReference type="EMBL" id="CAKLPY010000003">
    <property type="protein sequence ID" value="CAH0997363.1"/>
    <property type="molecule type" value="Genomic_DNA"/>
</dbReference>
<feature type="domain" description="Thioredoxin" evidence="6">
    <location>
        <begin position="7"/>
        <end position="135"/>
    </location>
</feature>
<keyword evidence="8" id="KW-1185">Reference proteome</keyword>
<dbReference type="PROSITE" id="PS51352">
    <property type="entry name" value="THIOREDOXIN_2"/>
    <property type="match status" value="1"/>
</dbReference>
<evidence type="ECO:0000256" key="5">
    <source>
        <dbReference type="SAM" id="SignalP"/>
    </source>
</evidence>
<keyword evidence="4" id="KW-0676">Redox-active center</keyword>
<evidence type="ECO:0000256" key="3">
    <source>
        <dbReference type="ARBA" id="ARBA00023157"/>
    </source>
</evidence>
<dbReference type="RefSeq" id="WP_238808035.1">
    <property type="nucleotide sequence ID" value="NZ_CAKLPY010000003.1"/>
</dbReference>
<feature type="chain" id="PRO_5046338431" evidence="5">
    <location>
        <begin position="18"/>
        <end position="445"/>
    </location>
</feature>
<reference evidence="7" key="1">
    <citation type="submission" date="2021-12" db="EMBL/GenBank/DDBJ databases">
        <authorList>
            <person name="Rodrigo-Torres L."/>
            <person name="Arahal R. D."/>
            <person name="Lucena T."/>
        </authorList>
    </citation>
    <scope>NUCLEOTIDE SEQUENCE</scope>
    <source>
        <strain evidence="7">CECT 8858</strain>
    </source>
</reference>
<dbReference type="SUPFAM" id="SSF81901">
    <property type="entry name" value="HCP-like"/>
    <property type="match status" value="1"/>
</dbReference>
<dbReference type="Gene3D" id="1.25.40.10">
    <property type="entry name" value="Tetratricopeptide repeat domain"/>
    <property type="match status" value="1"/>
</dbReference>
<dbReference type="PANTHER" id="PTHR45663">
    <property type="entry name" value="GEO12009P1"/>
    <property type="match status" value="1"/>
</dbReference>
<evidence type="ECO:0000256" key="1">
    <source>
        <dbReference type="ARBA" id="ARBA00022448"/>
    </source>
</evidence>
<dbReference type="InterPro" id="IPR013766">
    <property type="entry name" value="Thioredoxin_domain"/>
</dbReference>
<keyword evidence="3" id="KW-1015">Disulfide bond</keyword>
<dbReference type="SUPFAM" id="SSF52833">
    <property type="entry name" value="Thioredoxin-like"/>
    <property type="match status" value="1"/>
</dbReference>
<comment type="caution">
    <text evidence="7">The sequence shown here is derived from an EMBL/GenBank/DDBJ whole genome shotgun (WGS) entry which is preliminary data.</text>
</comment>
<dbReference type="GO" id="GO:0047134">
    <property type="term" value="F:protein-disulfide reductase [NAD(P)H] activity"/>
    <property type="evidence" value="ECO:0007669"/>
    <property type="project" value="UniProtKB-EC"/>
</dbReference>
<evidence type="ECO:0000259" key="6">
    <source>
        <dbReference type="PROSITE" id="PS51352"/>
    </source>
</evidence>
<sequence length="445" mass="50609">MKKVLYLLVILSFSSFAANIEGIQFTEGSWAQILDKAQKQDKLIFIDIYTTWCGPCKVMSEKVFTDSRVGEKFNEKFMNFKIDAEKGEGIELAKKYAITAYPTYLFVNGSGELVYRMIGAIPIDKFLNEAEKALTAGKSYKSSENLEKDFNAGRRDADFLYEYMKRKNLNGGENASLLDEYLKVIPASLYKTEKVLLLISENIGTVDSKAFEILQEALDRYLNMTAQQQKYVLSGLSKAKRNTFKKAIDSRDKAMLERLIDAVRATSYSATGFEAEEKQFRLEFAKITRDGENFKKIATRECAKLMAKTMNDLVAETQQNIIKFKESARLKKLDESTPQFQMILDNLVDNAQKTTSFLLNEYAWGYVQMISNQKDLEQALIWSERAISLAETPANLDTYANLLIKLGRKKEAIKAEKKAIKLGKKEGGDVKDLQQTLKEIRNSNN</sequence>
<organism evidence="7 8">
    <name type="scientific">Emticicia aquatica</name>
    <dbReference type="NCBI Taxonomy" id="1681835"/>
    <lineage>
        <taxon>Bacteria</taxon>
        <taxon>Pseudomonadati</taxon>
        <taxon>Bacteroidota</taxon>
        <taxon>Cytophagia</taxon>
        <taxon>Cytophagales</taxon>
        <taxon>Leadbetterellaceae</taxon>
        <taxon>Emticicia</taxon>
    </lineage>
</organism>
<evidence type="ECO:0000313" key="8">
    <source>
        <dbReference type="Proteomes" id="UP000837932"/>
    </source>
</evidence>
<dbReference type="EC" id="1.8.1.8" evidence="7"/>
<dbReference type="InterPro" id="IPR036249">
    <property type="entry name" value="Thioredoxin-like_sf"/>
</dbReference>
<dbReference type="Pfam" id="PF13098">
    <property type="entry name" value="Thioredoxin_2"/>
    <property type="match status" value="1"/>
</dbReference>
<evidence type="ECO:0000256" key="4">
    <source>
        <dbReference type="ARBA" id="ARBA00023284"/>
    </source>
</evidence>
<dbReference type="PROSITE" id="PS00194">
    <property type="entry name" value="THIOREDOXIN_1"/>
    <property type="match status" value="1"/>
</dbReference>
<name>A0ABN8F1G5_9BACT</name>
<proteinExistence type="predicted"/>
<keyword evidence="2" id="KW-0249">Electron transport</keyword>
<evidence type="ECO:0000313" key="7">
    <source>
        <dbReference type="EMBL" id="CAH0997363.1"/>
    </source>
</evidence>
<dbReference type="InterPro" id="IPR017937">
    <property type="entry name" value="Thioredoxin_CS"/>
</dbReference>
<keyword evidence="7" id="KW-0560">Oxidoreductase</keyword>
<keyword evidence="5" id="KW-0732">Signal</keyword>
<accession>A0ABN8F1G5</accession>
<dbReference type="CDD" id="cd02947">
    <property type="entry name" value="TRX_family"/>
    <property type="match status" value="1"/>
</dbReference>
<evidence type="ECO:0000256" key="2">
    <source>
        <dbReference type="ARBA" id="ARBA00022982"/>
    </source>
</evidence>
<dbReference type="Gene3D" id="3.40.30.10">
    <property type="entry name" value="Glutaredoxin"/>
    <property type="match status" value="1"/>
</dbReference>
<gene>
    <name evidence="7" type="primary">dsbD_5</name>
    <name evidence="7" type="ORF">EMA8858_03494</name>
</gene>
<protein>
    <submittedName>
        <fullName evidence="7">Thiol:disulfide interchange protein DsbD</fullName>
        <ecNumber evidence="7">1.8.1.8</ecNumber>
    </submittedName>
</protein>